<dbReference type="InParanoid" id="A0A1X7UM61"/>
<organism evidence="1">
    <name type="scientific">Amphimedon queenslandica</name>
    <name type="common">Sponge</name>
    <dbReference type="NCBI Taxonomy" id="400682"/>
    <lineage>
        <taxon>Eukaryota</taxon>
        <taxon>Metazoa</taxon>
        <taxon>Porifera</taxon>
        <taxon>Demospongiae</taxon>
        <taxon>Heteroscleromorpha</taxon>
        <taxon>Haplosclerida</taxon>
        <taxon>Niphatidae</taxon>
        <taxon>Amphimedon</taxon>
    </lineage>
</organism>
<accession>A0A1X7UM61</accession>
<dbReference type="EnsemblMetazoa" id="Aqu2.1.28746_001">
    <property type="protein sequence ID" value="Aqu2.1.28746_001"/>
    <property type="gene ID" value="Aqu2.1.28746"/>
</dbReference>
<protein>
    <submittedName>
        <fullName evidence="1">Uncharacterized protein</fullName>
    </submittedName>
</protein>
<name>A0A1X7UM61_AMPQE</name>
<dbReference type="AlphaFoldDB" id="A0A1X7UM61"/>
<proteinExistence type="predicted"/>
<reference evidence="1" key="1">
    <citation type="submission" date="2017-05" db="UniProtKB">
        <authorList>
            <consortium name="EnsemblMetazoa"/>
        </authorList>
    </citation>
    <scope>IDENTIFICATION</scope>
</reference>
<sequence>MASPENSYWPPPGSCLSVTLMPLG</sequence>
<evidence type="ECO:0000313" key="1">
    <source>
        <dbReference type="EnsemblMetazoa" id="Aqu2.1.28746_001"/>
    </source>
</evidence>